<feature type="compositionally biased region" description="Pro residues" evidence="3">
    <location>
        <begin position="378"/>
        <end position="390"/>
    </location>
</feature>
<feature type="compositionally biased region" description="Pro residues" evidence="3">
    <location>
        <begin position="528"/>
        <end position="538"/>
    </location>
</feature>
<name>A0A6A6R191_9PEZI</name>
<reference evidence="5" key="1">
    <citation type="journal article" date="2020" name="Stud. Mycol.">
        <title>101 Dothideomycetes genomes: a test case for predicting lifestyles and emergence of pathogens.</title>
        <authorList>
            <person name="Haridas S."/>
            <person name="Albert R."/>
            <person name="Binder M."/>
            <person name="Bloem J."/>
            <person name="Labutti K."/>
            <person name="Salamov A."/>
            <person name="Andreopoulos B."/>
            <person name="Baker S."/>
            <person name="Barry K."/>
            <person name="Bills G."/>
            <person name="Bluhm B."/>
            <person name="Cannon C."/>
            <person name="Castanera R."/>
            <person name="Culley D."/>
            <person name="Daum C."/>
            <person name="Ezra D."/>
            <person name="Gonzalez J."/>
            <person name="Henrissat B."/>
            <person name="Kuo A."/>
            <person name="Liang C."/>
            <person name="Lipzen A."/>
            <person name="Lutzoni F."/>
            <person name="Magnuson J."/>
            <person name="Mondo S."/>
            <person name="Nolan M."/>
            <person name="Ohm R."/>
            <person name="Pangilinan J."/>
            <person name="Park H.-J."/>
            <person name="Ramirez L."/>
            <person name="Alfaro M."/>
            <person name="Sun H."/>
            <person name="Tritt A."/>
            <person name="Yoshinaga Y."/>
            <person name="Zwiers L.-H."/>
            <person name="Turgeon B."/>
            <person name="Goodwin S."/>
            <person name="Spatafora J."/>
            <person name="Crous P."/>
            <person name="Grigoriev I."/>
        </authorList>
    </citation>
    <scope>NUCLEOTIDE SEQUENCE</scope>
    <source>
        <strain evidence="5">CBS 269.34</strain>
    </source>
</reference>
<organism evidence="5 6">
    <name type="scientific">Lophium mytilinum</name>
    <dbReference type="NCBI Taxonomy" id="390894"/>
    <lineage>
        <taxon>Eukaryota</taxon>
        <taxon>Fungi</taxon>
        <taxon>Dikarya</taxon>
        <taxon>Ascomycota</taxon>
        <taxon>Pezizomycotina</taxon>
        <taxon>Dothideomycetes</taxon>
        <taxon>Pleosporomycetidae</taxon>
        <taxon>Mytilinidiales</taxon>
        <taxon>Mytilinidiaceae</taxon>
        <taxon>Lophium</taxon>
    </lineage>
</organism>
<gene>
    <name evidence="5" type="ORF">BU16DRAFT_580315</name>
</gene>
<dbReference type="PANTHER" id="PTHR15398">
    <property type="entry name" value="BROMODOMAIN-CONTAINING PROTEIN 8"/>
    <property type="match status" value="1"/>
</dbReference>
<feature type="region of interest" description="Disordered" evidence="3">
    <location>
        <begin position="73"/>
        <end position="111"/>
    </location>
</feature>
<evidence type="ECO:0000313" key="5">
    <source>
        <dbReference type="EMBL" id="KAF2497700.1"/>
    </source>
</evidence>
<feature type="compositionally biased region" description="Low complexity" evidence="3">
    <location>
        <begin position="596"/>
        <end position="610"/>
    </location>
</feature>
<dbReference type="GO" id="GO:0035267">
    <property type="term" value="C:NuA4 histone acetyltransferase complex"/>
    <property type="evidence" value="ECO:0007669"/>
    <property type="project" value="TreeGrafter"/>
</dbReference>
<sequence>MSTLDTPYTPLETLLLFQSLAAYGVEPQVFSRISDLLKRNPHITSSDRFEVGRLSPDSLRNWYLKELKREAQSEKYDGANGDSEGHNGEVQNPRKRKAPSPSFPTVQEASQHTHLIPRLVAKLYARYRAYVTEQIRDDERRYDRLQRDVEEIEQGRWDDRLRQDTNGTGKKSARQTQTPTKHLSQRTTPDAPSTAGSLVPSTTAQKSSSAAQTTPKPAETLNGHSTLQPASKAVTDLSPRNNTAVLDNQAPPDTPHLPQTPSQNTPGHTRIPSQAQGPPKPPVTQYPGAGYPTSPLAVHRSPYPPQPHSSQFPIPSASPNAQGPPPAGRPPPTAGVPTYPAPYPQLPPSPYSVNGVPPYPGPSPGHFQYPSTAQRYPGPYPPAQPSPSPVPSSQTPQQQRGYYTPYATHQTPYPPTQHAHQAPPIMQYMPPPFQVNPQDPTRAYQQQQKASQQAQVSTPNNRPPPVAMQTTPGASQPIAQPQFPPRALPGHLQGPFATPSGVRGPRPSLALSTPSSITRWKHSAQQPPRSPVRAPSPEPLSDVENDVEEPTQKPSSSKSASKRMAKSKDPLRAENISGDIAVRQMRSGRTQPTRPRGGSVASSVVGSSIRGRTRSQSVTSHAETMSADHESAMGYRVKTEPGTSTDMVEEDRSATNTPVASTRRRGGTLQSLQSNKRKRHVRETSVADSEEMPSTPGLQTVIAPRHFSRMCNPVMNDILSHKHASIFSNAVKEKDAEGYYDIIKRPQDLKSIRTAIAAGAKAVQAAASSDTPAGSPGGGGGNVILPLSAEVVPPKAIVNSAQLEKEFMRMFANAVMFNTGEDGVVQDAKEMYEAVEKSVTTWRSSAERTTGRMESEDIGAEDDASMTVKRRKM</sequence>
<feature type="compositionally biased region" description="Low complexity" evidence="3">
    <location>
        <begin position="443"/>
        <end position="455"/>
    </location>
</feature>
<feature type="compositionally biased region" description="Polar residues" evidence="3">
    <location>
        <begin position="257"/>
        <end position="276"/>
    </location>
</feature>
<dbReference type="Proteomes" id="UP000799750">
    <property type="component" value="Unassembled WGS sequence"/>
</dbReference>
<dbReference type="InterPro" id="IPR036427">
    <property type="entry name" value="Bromodomain-like_sf"/>
</dbReference>
<dbReference type="AlphaFoldDB" id="A0A6A6R191"/>
<evidence type="ECO:0000313" key="6">
    <source>
        <dbReference type="Proteomes" id="UP000799750"/>
    </source>
</evidence>
<feature type="compositionally biased region" description="Polar residues" evidence="3">
    <location>
        <begin position="164"/>
        <end position="200"/>
    </location>
</feature>
<evidence type="ECO:0000256" key="2">
    <source>
        <dbReference type="PROSITE-ProRule" id="PRU00035"/>
    </source>
</evidence>
<dbReference type="PROSITE" id="PS50014">
    <property type="entry name" value="BROMODOMAIN_2"/>
    <property type="match status" value="1"/>
</dbReference>
<evidence type="ECO:0000256" key="3">
    <source>
        <dbReference type="SAM" id="MobiDB-lite"/>
    </source>
</evidence>
<feature type="compositionally biased region" description="Polar residues" evidence="3">
    <location>
        <begin position="510"/>
        <end position="527"/>
    </location>
</feature>
<feature type="compositionally biased region" description="Pro residues" evidence="3">
    <location>
        <begin position="322"/>
        <end position="350"/>
    </location>
</feature>
<feature type="region of interest" description="Disordered" evidence="3">
    <location>
        <begin position="158"/>
        <end position="228"/>
    </location>
</feature>
<dbReference type="SUPFAM" id="SSF47370">
    <property type="entry name" value="Bromodomain"/>
    <property type="match status" value="1"/>
</dbReference>
<dbReference type="CDD" id="cd04369">
    <property type="entry name" value="Bromodomain"/>
    <property type="match status" value="1"/>
</dbReference>
<evidence type="ECO:0000259" key="4">
    <source>
        <dbReference type="PROSITE" id="PS50014"/>
    </source>
</evidence>
<proteinExistence type="predicted"/>
<dbReference type="EMBL" id="MU004186">
    <property type="protein sequence ID" value="KAF2497700.1"/>
    <property type="molecule type" value="Genomic_DNA"/>
</dbReference>
<dbReference type="OrthoDB" id="21449at2759"/>
<dbReference type="Pfam" id="PF00439">
    <property type="entry name" value="Bromodomain"/>
    <property type="match status" value="1"/>
</dbReference>
<feature type="compositionally biased region" description="Basic and acidic residues" evidence="3">
    <location>
        <begin position="845"/>
        <end position="855"/>
    </location>
</feature>
<dbReference type="GO" id="GO:0006325">
    <property type="term" value="P:chromatin organization"/>
    <property type="evidence" value="ECO:0007669"/>
    <property type="project" value="UniProtKB-ARBA"/>
</dbReference>
<keyword evidence="1 2" id="KW-0103">Bromodomain</keyword>
<dbReference type="Gene3D" id="1.20.920.10">
    <property type="entry name" value="Bromodomain-like"/>
    <property type="match status" value="1"/>
</dbReference>
<keyword evidence="6" id="KW-1185">Reference proteome</keyword>
<feature type="region of interest" description="Disordered" evidence="3">
    <location>
        <begin position="845"/>
        <end position="873"/>
    </location>
</feature>
<feature type="domain" description="Bromo" evidence="4">
    <location>
        <begin position="719"/>
        <end position="825"/>
    </location>
</feature>
<protein>
    <recommendedName>
        <fullName evidence="4">Bromo domain-containing protein</fullName>
    </recommendedName>
</protein>
<feature type="compositionally biased region" description="Polar residues" evidence="3">
    <location>
        <begin position="468"/>
        <end position="479"/>
    </location>
</feature>
<dbReference type="PANTHER" id="PTHR15398:SF4">
    <property type="entry name" value="BROMODOMAIN-CONTAINING PROTEIN 8 ISOFORM X1"/>
    <property type="match status" value="1"/>
</dbReference>
<feature type="compositionally biased region" description="Basic and acidic residues" evidence="3">
    <location>
        <begin position="73"/>
        <end position="87"/>
    </location>
</feature>
<accession>A0A6A6R191</accession>
<dbReference type="InterPro" id="IPR001487">
    <property type="entry name" value="Bromodomain"/>
</dbReference>
<feature type="compositionally biased region" description="Low complexity" evidence="3">
    <location>
        <begin position="201"/>
        <end position="214"/>
    </location>
</feature>
<evidence type="ECO:0000256" key="1">
    <source>
        <dbReference type="ARBA" id="ARBA00023117"/>
    </source>
</evidence>
<feature type="region of interest" description="Disordered" evidence="3">
    <location>
        <begin position="242"/>
        <end position="697"/>
    </location>
</feature>
<dbReference type="SMART" id="SM00297">
    <property type="entry name" value="BROMO"/>
    <property type="match status" value="1"/>
</dbReference>